<accession>A0A1L9R449</accession>
<gene>
    <name evidence="1" type="ORF">ASPWEDRAFT_177395</name>
</gene>
<evidence type="ECO:0000313" key="2">
    <source>
        <dbReference type="Proteomes" id="UP000184383"/>
    </source>
</evidence>
<dbReference type="OrthoDB" id="10003767at2759"/>
<protein>
    <submittedName>
        <fullName evidence="1">Uncharacterized protein</fullName>
    </submittedName>
</protein>
<name>A0A1L9R449_ASPWE</name>
<dbReference type="Proteomes" id="UP000184383">
    <property type="component" value="Unassembled WGS sequence"/>
</dbReference>
<dbReference type="VEuPathDB" id="FungiDB:ASPWEDRAFT_177395"/>
<dbReference type="EMBL" id="KV878218">
    <property type="protein sequence ID" value="OJJ29653.1"/>
    <property type="molecule type" value="Genomic_DNA"/>
</dbReference>
<keyword evidence="2" id="KW-1185">Reference proteome</keyword>
<dbReference type="AlphaFoldDB" id="A0A1L9R449"/>
<evidence type="ECO:0000313" key="1">
    <source>
        <dbReference type="EMBL" id="OJJ29653.1"/>
    </source>
</evidence>
<sequence length="60" mass="7054">MEGFFEKEEELFAVNRVVNLWKEQVGGVAELKDSLTELADEDEEEIYILNKGCLFRDREE</sequence>
<dbReference type="RefSeq" id="XP_040683330.1">
    <property type="nucleotide sequence ID" value="XM_040831646.1"/>
</dbReference>
<reference evidence="2" key="1">
    <citation type="journal article" date="2017" name="Genome Biol.">
        <title>Comparative genomics reveals high biological diversity and specific adaptations in the industrially and medically important fungal genus Aspergillus.</title>
        <authorList>
            <person name="de Vries R.P."/>
            <person name="Riley R."/>
            <person name="Wiebenga A."/>
            <person name="Aguilar-Osorio G."/>
            <person name="Amillis S."/>
            <person name="Uchima C.A."/>
            <person name="Anderluh G."/>
            <person name="Asadollahi M."/>
            <person name="Askin M."/>
            <person name="Barry K."/>
            <person name="Battaglia E."/>
            <person name="Bayram O."/>
            <person name="Benocci T."/>
            <person name="Braus-Stromeyer S.A."/>
            <person name="Caldana C."/>
            <person name="Canovas D."/>
            <person name="Cerqueira G.C."/>
            <person name="Chen F."/>
            <person name="Chen W."/>
            <person name="Choi C."/>
            <person name="Clum A."/>
            <person name="Dos Santos R.A."/>
            <person name="Damasio A.R."/>
            <person name="Diallinas G."/>
            <person name="Emri T."/>
            <person name="Fekete E."/>
            <person name="Flipphi M."/>
            <person name="Freyberg S."/>
            <person name="Gallo A."/>
            <person name="Gournas C."/>
            <person name="Habgood R."/>
            <person name="Hainaut M."/>
            <person name="Harispe M.L."/>
            <person name="Henrissat B."/>
            <person name="Hilden K.S."/>
            <person name="Hope R."/>
            <person name="Hossain A."/>
            <person name="Karabika E."/>
            <person name="Karaffa L."/>
            <person name="Karanyi Z."/>
            <person name="Krasevec N."/>
            <person name="Kuo A."/>
            <person name="Kusch H."/>
            <person name="LaButti K."/>
            <person name="Lagendijk E.L."/>
            <person name="Lapidus A."/>
            <person name="Levasseur A."/>
            <person name="Lindquist E."/>
            <person name="Lipzen A."/>
            <person name="Logrieco A.F."/>
            <person name="MacCabe A."/>
            <person name="Maekelae M.R."/>
            <person name="Malavazi I."/>
            <person name="Melin P."/>
            <person name="Meyer V."/>
            <person name="Mielnichuk N."/>
            <person name="Miskei M."/>
            <person name="Molnar A.P."/>
            <person name="Mule G."/>
            <person name="Ngan C.Y."/>
            <person name="Orejas M."/>
            <person name="Orosz E."/>
            <person name="Ouedraogo J.P."/>
            <person name="Overkamp K.M."/>
            <person name="Park H.-S."/>
            <person name="Perrone G."/>
            <person name="Piumi F."/>
            <person name="Punt P.J."/>
            <person name="Ram A.F."/>
            <person name="Ramon A."/>
            <person name="Rauscher S."/>
            <person name="Record E."/>
            <person name="Riano-Pachon D.M."/>
            <person name="Robert V."/>
            <person name="Roehrig J."/>
            <person name="Ruller R."/>
            <person name="Salamov A."/>
            <person name="Salih N.S."/>
            <person name="Samson R.A."/>
            <person name="Sandor E."/>
            <person name="Sanguinetti M."/>
            <person name="Schuetze T."/>
            <person name="Sepcic K."/>
            <person name="Shelest E."/>
            <person name="Sherlock G."/>
            <person name="Sophianopoulou V."/>
            <person name="Squina F.M."/>
            <person name="Sun H."/>
            <person name="Susca A."/>
            <person name="Todd R.B."/>
            <person name="Tsang A."/>
            <person name="Unkles S.E."/>
            <person name="van de Wiele N."/>
            <person name="van Rossen-Uffink D."/>
            <person name="Oliveira J.V."/>
            <person name="Vesth T.C."/>
            <person name="Visser J."/>
            <person name="Yu J.-H."/>
            <person name="Zhou M."/>
            <person name="Andersen M.R."/>
            <person name="Archer D.B."/>
            <person name="Baker S.E."/>
            <person name="Benoit I."/>
            <person name="Brakhage A.A."/>
            <person name="Braus G.H."/>
            <person name="Fischer R."/>
            <person name="Frisvad J.C."/>
            <person name="Goldman G.H."/>
            <person name="Houbraken J."/>
            <person name="Oakley B."/>
            <person name="Pocsi I."/>
            <person name="Scazzocchio C."/>
            <person name="Seiboth B."/>
            <person name="vanKuyk P.A."/>
            <person name="Wortman J."/>
            <person name="Dyer P.S."/>
            <person name="Grigoriev I.V."/>
        </authorList>
    </citation>
    <scope>NUCLEOTIDE SEQUENCE [LARGE SCALE GENOMIC DNA]</scope>
    <source>
        <strain evidence="2">DTO 134E9</strain>
    </source>
</reference>
<dbReference type="GeneID" id="63747494"/>
<proteinExistence type="predicted"/>
<organism evidence="1 2">
    <name type="scientific">Aspergillus wentii DTO 134E9</name>
    <dbReference type="NCBI Taxonomy" id="1073089"/>
    <lineage>
        <taxon>Eukaryota</taxon>
        <taxon>Fungi</taxon>
        <taxon>Dikarya</taxon>
        <taxon>Ascomycota</taxon>
        <taxon>Pezizomycotina</taxon>
        <taxon>Eurotiomycetes</taxon>
        <taxon>Eurotiomycetidae</taxon>
        <taxon>Eurotiales</taxon>
        <taxon>Aspergillaceae</taxon>
        <taxon>Aspergillus</taxon>
        <taxon>Aspergillus subgen. Cremei</taxon>
    </lineage>
</organism>